<comment type="similarity">
    <text evidence="2">Belongs to the TonB-dependent receptor family.</text>
</comment>
<keyword evidence="2" id="KW-0812">Transmembrane</keyword>
<comment type="caution">
    <text evidence="6">The sequence shown here is derived from an EMBL/GenBank/DDBJ whole genome shotgun (WGS) entry which is preliminary data.</text>
</comment>
<name>A0A0P7YAV0_9GAMM</name>
<evidence type="ECO:0000313" key="6">
    <source>
        <dbReference type="EMBL" id="KPQ27361.1"/>
    </source>
</evidence>
<dbReference type="STRING" id="1305731.GCA_000934705_00733"/>
<feature type="region of interest" description="Disordered" evidence="3">
    <location>
        <begin position="107"/>
        <end position="132"/>
    </location>
</feature>
<dbReference type="InterPro" id="IPR012910">
    <property type="entry name" value="Plug_dom"/>
</dbReference>
<evidence type="ECO:0000256" key="2">
    <source>
        <dbReference type="PROSITE-ProRule" id="PRU01360"/>
    </source>
</evidence>
<keyword evidence="2" id="KW-0998">Cell outer membrane</keyword>
<feature type="non-terminal residue" evidence="6">
    <location>
        <position position="132"/>
    </location>
</feature>
<reference evidence="6 7" key="1">
    <citation type="submission" date="2015-09" db="EMBL/GenBank/DDBJ databases">
        <title>Identification and resolution of microdiversity through metagenomic sequencing of parallel consortia.</title>
        <authorList>
            <person name="Nelson W.C."/>
            <person name="Romine M.F."/>
            <person name="Lindemann S.R."/>
        </authorList>
    </citation>
    <scope>NUCLEOTIDE SEQUENCE [LARGE SCALE GENOMIC DNA]</scope>
    <source>
        <strain evidence="6">HL-55</strain>
    </source>
</reference>
<keyword evidence="2" id="KW-0813">Transport</keyword>
<gene>
    <name evidence="6" type="ORF">HLUCCX14_15370</name>
</gene>
<evidence type="ECO:0000259" key="5">
    <source>
        <dbReference type="Pfam" id="PF07715"/>
    </source>
</evidence>
<dbReference type="AlphaFoldDB" id="A0A0P7YAV0"/>
<organism evidence="6 7">
    <name type="scientific">Marinobacter excellens HL-55</name>
    <dbReference type="NCBI Taxonomy" id="1305731"/>
    <lineage>
        <taxon>Bacteria</taxon>
        <taxon>Pseudomonadati</taxon>
        <taxon>Pseudomonadota</taxon>
        <taxon>Gammaproteobacteria</taxon>
        <taxon>Pseudomonadales</taxon>
        <taxon>Marinobacteraceae</taxon>
        <taxon>Marinobacter</taxon>
    </lineage>
</organism>
<keyword evidence="1 4" id="KW-0732">Signal</keyword>
<dbReference type="PROSITE" id="PS52016">
    <property type="entry name" value="TONB_DEPENDENT_REC_3"/>
    <property type="match status" value="1"/>
</dbReference>
<dbReference type="SUPFAM" id="SSF56935">
    <property type="entry name" value="Porins"/>
    <property type="match status" value="1"/>
</dbReference>
<dbReference type="InterPro" id="IPR037066">
    <property type="entry name" value="Plug_dom_sf"/>
</dbReference>
<dbReference type="GO" id="GO:0015344">
    <property type="term" value="F:siderophore uptake transmembrane transporter activity"/>
    <property type="evidence" value="ECO:0007669"/>
    <property type="project" value="TreeGrafter"/>
</dbReference>
<dbReference type="GO" id="GO:0044718">
    <property type="term" value="P:siderophore transmembrane transport"/>
    <property type="evidence" value="ECO:0007669"/>
    <property type="project" value="TreeGrafter"/>
</dbReference>
<dbReference type="PANTHER" id="PTHR30069:SF53">
    <property type="entry name" value="COLICIN I RECEPTOR-RELATED"/>
    <property type="match status" value="1"/>
</dbReference>
<accession>A0A0P7YAV0</accession>
<dbReference type="Gene3D" id="2.170.130.10">
    <property type="entry name" value="TonB-dependent receptor, plug domain"/>
    <property type="match status" value="1"/>
</dbReference>
<evidence type="ECO:0000256" key="1">
    <source>
        <dbReference type="ARBA" id="ARBA00022729"/>
    </source>
</evidence>
<evidence type="ECO:0000313" key="7">
    <source>
        <dbReference type="Proteomes" id="UP000050416"/>
    </source>
</evidence>
<comment type="subcellular location">
    <subcellularLocation>
        <location evidence="2">Cell outer membrane</location>
        <topology evidence="2">Multi-pass membrane protein</topology>
    </subcellularLocation>
</comment>
<evidence type="ECO:0000256" key="4">
    <source>
        <dbReference type="SAM" id="SignalP"/>
    </source>
</evidence>
<proteinExistence type="inferred from homology"/>
<keyword evidence="2" id="KW-0472">Membrane</keyword>
<dbReference type="GO" id="GO:0009279">
    <property type="term" value="C:cell outer membrane"/>
    <property type="evidence" value="ECO:0007669"/>
    <property type="project" value="UniProtKB-SubCell"/>
</dbReference>
<dbReference type="Proteomes" id="UP000050416">
    <property type="component" value="Unassembled WGS sequence"/>
</dbReference>
<feature type="domain" description="TonB-dependent receptor plug" evidence="5">
    <location>
        <begin position="46"/>
        <end position="118"/>
    </location>
</feature>
<dbReference type="PANTHER" id="PTHR30069">
    <property type="entry name" value="TONB-DEPENDENT OUTER MEMBRANE RECEPTOR"/>
    <property type="match status" value="1"/>
</dbReference>
<sequence length="132" mass="13901">MRHRSSLIASAIAIAGASSTIQVQADPVELGEIVVSATGHKQETLQAPASIGVIDRSDIESHSYRDITDVIQDLPGVVVSGGGSRKDISIRGLPAKYTLLMVDGRKVSGRESQPNGSSGLEQGWLPPLETIE</sequence>
<feature type="chain" id="PRO_5006146133" description="TonB-dependent receptor plug domain-containing protein" evidence="4">
    <location>
        <begin position="26"/>
        <end position="132"/>
    </location>
</feature>
<feature type="compositionally biased region" description="Polar residues" evidence="3">
    <location>
        <begin position="110"/>
        <end position="120"/>
    </location>
</feature>
<evidence type="ECO:0000256" key="3">
    <source>
        <dbReference type="SAM" id="MobiDB-lite"/>
    </source>
</evidence>
<protein>
    <recommendedName>
        <fullName evidence="5">TonB-dependent receptor plug domain-containing protein</fullName>
    </recommendedName>
</protein>
<dbReference type="Pfam" id="PF07715">
    <property type="entry name" value="Plug"/>
    <property type="match status" value="1"/>
</dbReference>
<keyword evidence="2" id="KW-1134">Transmembrane beta strand</keyword>
<feature type="signal peptide" evidence="4">
    <location>
        <begin position="1"/>
        <end position="25"/>
    </location>
</feature>
<dbReference type="PATRIC" id="fig|1305731.5.peg.1847"/>
<dbReference type="EMBL" id="LJZQ01000030">
    <property type="protein sequence ID" value="KPQ27361.1"/>
    <property type="molecule type" value="Genomic_DNA"/>
</dbReference>
<dbReference type="InterPro" id="IPR039426">
    <property type="entry name" value="TonB-dep_rcpt-like"/>
</dbReference>